<evidence type="ECO:0000313" key="1">
    <source>
        <dbReference type="EMBL" id="KAJ1368357.1"/>
    </source>
</evidence>
<gene>
    <name evidence="1" type="ORF">KIN20_029477</name>
</gene>
<reference evidence="1" key="1">
    <citation type="submission" date="2021-06" db="EMBL/GenBank/DDBJ databases">
        <title>Parelaphostrongylus tenuis whole genome reference sequence.</title>
        <authorList>
            <person name="Garwood T.J."/>
            <person name="Larsen P.A."/>
            <person name="Fountain-Jones N.M."/>
            <person name="Garbe J.R."/>
            <person name="Macchietto M.G."/>
            <person name="Kania S.A."/>
            <person name="Gerhold R.W."/>
            <person name="Richards J.E."/>
            <person name="Wolf T.M."/>
        </authorList>
    </citation>
    <scope>NUCLEOTIDE SEQUENCE</scope>
    <source>
        <strain evidence="1">MNPRO001-30</strain>
        <tissue evidence="1">Meninges</tissue>
    </source>
</reference>
<dbReference type="EMBL" id="JAHQIW010006169">
    <property type="protein sequence ID" value="KAJ1368357.1"/>
    <property type="molecule type" value="Genomic_DNA"/>
</dbReference>
<protein>
    <submittedName>
        <fullName evidence="1">Uncharacterized protein</fullName>
    </submittedName>
</protein>
<keyword evidence="2" id="KW-1185">Reference proteome</keyword>
<name>A0AAD5R2F6_PARTN</name>
<dbReference type="Proteomes" id="UP001196413">
    <property type="component" value="Unassembled WGS sequence"/>
</dbReference>
<evidence type="ECO:0000313" key="2">
    <source>
        <dbReference type="Proteomes" id="UP001196413"/>
    </source>
</evidence>
<organism evidence="1 2">
    <name type="scientific">Parelaphostrongylus tenuis</name>
    <name type="common">Meningeal worm</name>
    <dbReference type="NCBI Taxonomy" id="148309"/>
    <lineage>
        <taxon>Eukaryota</taxon>
        <taxon>Metazoa</taxon>
        <taxon>Ecdysozoa</taxon>
        <taxon>Nematoda</taxon>
        <taxon>Chromadorea</taxon>
        <taxon>Rhabditida</taxon>
        <taxon>Rhabditina</taxon>
        <taxon>Rhabditomorpha</taxon>
        <taxon>Strongyloidea</taxon>
        <taxon>Metastrongylidae</taxon>
        <taxon>Parelaphostrongylus</taxon>
    </lineage>
</organism>
<proteinExistence type="predicted"/>
<sequence>MLYGSSVNVIGSITYTTGAVCRVCPGGYNDALEIVGYVRSGVRDLNGYRILSLTYFYPILDLDQLSVQAALSPLTSPVIVKQLYCWPLRVDAKTRFTAGENVTQSSSTHKLSDEYTCTPGNASLK</sequence>
<accession>A0AAD5R2F6</accession>
<comment type="caution">
    <text evidence="1">The sequence shown here is derived from an EMBL/GenBank/DDBJ whole genome shotgun (WGS) entry which is preliminary data.</text>
</comment>
<dbReference type="AlphaFoldDB" id="A0AAD5R2F6"/>